<dbReference type="NCBIfam" id="TIGR01541">
    <property type="entry name" value="tape_meas_lam_C"/>
    <property type="match status" value="1"/>
</dbReference>
<evidence type="ECO:0000313" key="6">
    <source>
        <dbReference type="Proteomes" id="UP000324828"/>
    </source>
</evidence>
<evidence type="ECO:0000259" key="3">
    <source>
        <dbReference type="Pfam" id="PF09718"/>
    </source>
</evidence>
<evidence type="ECO:0000259" key="4">
    <source>
        <dbReference type="Pfam" id="PF20155"/>
    </source>
</evidence>
<sequence>MADFAQLGIELRSIGVDKVNRDIRSVTDNAKSTERSVQSLLGVMGKLKVLMTAGLGIQGLGQFIQMSDKMKTLAAQVKFVTNSFEEYKAVQSQLFSISQRTRADLEATTTIYARSARALKDYGYSQERILTFTETLNKAMAVGGVGAQEQASALFQLSQALGSGRLQGDEFRTIAESAPIILDVVAQYMGKTRSEVKQLASEGKITSQLLFEAITGATEKISADFEKMPLTFGQAMTQLKNQTLKFVDDVGNRSGIFDGMAASVSFLAKNIDYLSVVIGSVLLGQLGKASVAGIKSVLTKRQEALAALEVAQATSVQATAELRLAQIQMQSLRAQLSLAQSEQTRMALRGQMAAQASQLTVLMNAEREATERAALAKQKLSLAGRASSGVLSLLGGPIGLVTTALTLGAGAFYTWKQNAEQAKQENLDYAKSLDVTSDALQKLTANQLEAMSAKLKRSMAEQKNQIQSLIEEKSRMERALSIQTKSMDEGNLWQNQYALKRYNQLLEDLKIKKGEIDSANQQLAKSERDLKSIGAEESVQRLKESVEKLYPELQFNKDKFVELKLSTEDFKDLLPDANGKILGMADALAQAAQKARLLISGVIGVKEETAGIGADAQKVIDDLRLDRKIANAKTPQERAAGETEKYIKRLSEQGKYNKSELDAIEKEYQANALARENRSSGAKGSGNKVDYVKQYTDQVTQLQQRLADIKANLQDGGISQYQELKKLTNDIAANGEKYAHFGAEGLANLKRLASEIDSGQQQVAIRDLGDNYKEQIEARQFELTLIGQTSEAVDQLRFNHQLELETAKLRKGMTQENIALLEQTIDEIKRLKEEQAKQTELLKGDPVAGFRDGFQKFRNTVEDVMGNVSQITLNAFNGMSDALTNFVLTGKGNFRVFAQSVIKDITSMIVKMMIFASIKAAFEGTSFGKILGLSGGGLVPESKYTGGLVGFDEGGFTGQGGKYTPAGIVHKGEYVFTKEAVSRLGVDYLDQLNYQRKAKPQGYANGGSVGGYAPSTPMNANNRGVKVNIINNGEPTNANVETKETSGGLEITVELVQAIARKEAGTIMQQNMRPGGMFA</sequence>
<name>A0ABQ6SMD2_9PAST</name>
<organism evidence="5 6">
    <name type="scientific">Haemophilus seminalis</name>
    <dbReference type="NCBI Taxonomy" id="2582921"/>
    <lineage>
        <taxon>Bacteria</taxon>
        <taxon>Pseudomonadati</taxon>
        <taxon>Pseudomonadota</taxon>
        <taxon>Gammaproteobacteria</taxon>
        <taxon>Pasteurellales</taxon>
        <taxon>Pasteurellaceae</taxon>
        <taxon>Haemophilus</taxon>
    </lineage>
</organism>
<dbReference type="NCBIfam" id="TIGR02675">
    <property type="entry name" value="tape_meas_nterm"/>
    <property type="match status" value="1"/>
</dbReference>
<feature type="domain" description="Tape measure protein N-terminal" evidence="4">
    <location>
        <begin position="62"/>
        <end position="250"/>
    </location>
</feature>
<dbReference type="RefSeq" id="WP_139990111.1">
    <property type="nucleotide sequence ID" value="NZ_VCED01000005.1"/>
</dbReference>
<feature type="coiled-coil region" evidence="1">
    <location>
        <begin position="445"/>
        <end position="536"/>
    </location>
</feature>
<dbReference type="Proteomes" id="UP000324828">
    <property type="component" value="Unassembled WGS sequence"/>
</dbReference>
<evidence type="ECO:0000259" key="2">
    <source>
        <dbReference type="Pfam" id="PF06120"/>
    </source>
</evidence>
<feature type="domain" description="Bacteriophage tail tape measure C-terminal" evidence="3">
    <location>
        <begin position="847"/>
        <end position="918"/>
    </location>
</feature>
<protein>
    <submittedName>
        <fullName evidence="5">Phage tail tape measure protein</fullName>
    </submittedName>
</protein>
<evidence type="ECO:0000256" key="1">
    <source>
        <dbReference type="SAM" id="Coils"/>
    </source>
</evidence>
<evidence type="ECO:0000313" key="5">
    <source>
        <dbReference type="EMBL" id="KAA5523606.1"/>
    </source>
</evidence>
<dbReference type="Pfam" id="PF09718">
    <property type="entry name" value="Tape_meas_lam_C"/>
    <property type="match status" value="1"/>
</dbReference>
<dbReference type="InterPro" id="IPR009302">
    <property type="entry name" value="Tail_length_tape_measure"/>
</dbReference>
<keyword evidence="1" id="KW-0175">Coiled coil</keyword>
<feature type="coiled-coil region" evidence="1">
    <location>
        <begin position="315"/>
        <end position="342"/>
    </location>
</feature>
<reference evidence="5 6" key="1">
    <citation type="submission" date="2019-09" db="EMBL/GenBank/DDBJ databases">
        <title>Haemophilus seminale sp. nov., isolated from human semen.</title>
        <authorList>
            <person name="Zheng M."/>
        </authorList>
    </citation>
    <scope>NUCLEOTIDE SEQUENCE [LARGE SCALE GENOMIC DNA]</scope>
    <source>
        <strain evidence="5 6">SZY H2</strain>
    </source>
</reference>
<dbReference type="InterPro" id="IPR013491">
    <property type="entry name" value="Tape_meas_N"/>
</dbReference>
<dbReference type="Pfam" id="PF20155">
    <property type="entry name" value="TMP_3"/>
    <property type="match status" value="1"/>
</dbReference>
<proteinExistence type="predicted"/>
<gene>
    <name evidence="5" type="ORF">F2S80_02435</name>
</gene>
<keyword evidence="6" id="KW-1185">Reference proteome</keyword>
<dbReference type="Pfam" id="PF06120">
    <property type="entry name" value="Phage_HK97_TLTM"/>
    <property type="match status" value="1"/>
</dbReference>
<dbReference type="EMBL" id="VXDF01000002">
    <property type="protein sequence ID" value="KAA5523606.1"/>
    <property type="molecule type" value="Genomic_DNA"/>
</dbReference>
<feature type="domain" description="Tail length tape measure" evidence="2">
    <location>
        <begin position="383"/>
        <end position="467"/>
    </location>
</feature>
<dbReference type="InterPro" id="IPR006431">
    <property type="entry name" value="Phage_tape_meas_C"/>
</dbReference>
<accession>A0ABQ6SMD2</accession>
<comment type="caution">
    <text evidence="5">The sequence shown here is derived from an EMBL/GenBank/DDBJ whole genome shotgun (WGS) entry which is preliminary data.</text>
</comment>